<dbReference type="Proteomes" id="UP000554766">
    <property type="component" value="Unassembled WGS sequence"/>
</dbReference>
<keyword evidence="2" id="KW-1185">Reference proteome</keyword>
<reference evidence="1 2" key="1">
    <citation type="journal article" date="2020" name="Nat. Commun.">
        <title>The structures of two archaeal type IV pili illuminate evolutionary relationships.</title>
        <authorList>
            <person name="Wang F."/>
            <person name="Baquero D.P."/>
            <person name="Su Z."/>
            <person name="Beltran L.C."/>
            <person name="Prangishvili D."/>
            <person name="Krupovic M."/>
            <person name="Egelman E.H."/>
        </authorList>
    </citation>
    <scope>NUCLEOTIDE SEQUENCE [LARGE SCALE GENOMIC DNA]</scope>
    <source>
        <strain evidence="1 2">2GA</strain>
    </source>
</reference>
<proteinExistence type="predicted"/>
<gene>
    <name evidence="1" type="ORF">HC235_05765</name>
</gene>
<organism evidence="1 2">
    <name type="scientific">Pyrobaculum arsenaticum</name>
    <dbReference type="NCBI Taxonomy" id="121277"/>
    <lineage>
        <taxon>Archaea</taxon>
        <taxon>Thermoproteota</taxon>
        <taxon>Thermoprotei</taxon>
        <taxon>Thermoproteales</taxon>
        <taxon>Thermoproteaceae</taxon>
        <taxon>Pyrobaculum</taxon>
    </lineage>
</organism>
<evidence type="ECO:0000313" key="2">
    <source>
        <dbReference type="Proteomes" id="UP000554766"/>
    </source>
</evidence>
<comment type="caution">
    <text evidence="1">The sequence shown here is derived from an EMBL/GenBank/DDBJ whole genome shotgun (WGS) entry which is preliminary data.</text>
</comment>
<accession>A0A7L4P943</accession>
<dbReference type="AlphaFoldDB" id="A0A7L4P943"/>
<dbReference type="EMBL" id="JAAVJF010000002">
    <property type="protein sequence ID" value="NYR15458.1"/>
    <property type="molecule type" value="Genomic_DNA"/>
</dbReference>
<protein>
    <submittedName>
        <fullName evidence="1">Uncharacterized protein</fullName>
    </submittedName>
</protein>
<sequence>MTTNRVPTLFVLGGGRAAMEKAKQCNAVHIDKYDVVIPEEVDGGIQAHVEDPTLALLLLDVAERIYVFPEFADLLPRLPREKVVVVAPGGHPLCPEYRCGDLCS</sequence>
<name>A0A7L4P943_9CREN</name>
<evidence type="ECO:0000313" key="1">
    <source>
        <dbReference type="EMBL" id="NYR15458.1"/>
    </source>
</evidence>